<evidence type="ECO:0000256" key="4">
    <source>
        <dbReference type="ARBA" id="ARBA00022771"/>
    </source>
</evidence>
<name>A0AAG5DWU8_ANOAO</name>
<evidence type="ECO:0000256" key="7">
    <source>
        <dbReference type="PROSITE-ProRule" id="PRU00042"/>
    </source>
</evidence>
<evidence type="ECO:0000256" key="3">
    <source>
        <dbReference type="ARBA" id="ARBA00022737"/>
    </source>
</evidence>
<dbReference type="Gene3D" id="3.30.160.60">
    <property type="entry name" value="Classic Zinc Finger"/>
    <property type="match status" value="10"/>
</dbReference>
<dbReference type="GO" id="GO:0048598">
    <property type="term" value="P:embryonic morphogenesis"/>
    <property type="evidence" value="ECO:0007669"/>
    <property type="project" value="UniProtKB-ARBA"/>
</dbReference>
<feature type="binding site" evidence="8">
    <location>
        <position position="74"/>
    </location>
    <ligand>
        <name>Zn(2+)</name>
        <dbReference type="ChEBI" id="CHEBI:29105"/>
    </ligand>
</feature>
<feature type="compositionally biased region" description="Polar residues" evidence="9">
    <location>
        <begin position="178"/>
        <end position="190"/>
    </location>
</feature>
<dbReference type="FunFam" id="3.30.160.60:FF:000624">
    <property type="entry name" value="zinc finger protein 697"/>
    <property type="match status" value="1"/>
</dbReference>
<proteinExistence type="predicted"/>
<dbReference type="Pfam" id="PF00096">
    <property type="entry name" value="zf-C2H2"/>
    <property type="match status" value="6"/>
</dbReference>
<feature type="domain" description="C2H2-type" evidence="10">
    <location>
        <begin position="488"/>
        <end position="511"/>
    </location>
</feature>
<dbReference type="PROSITE" id="PS50157">
    <property type="entry name" value="ZINC_FINGER_C2H2_2"/>
    <property type="match status" value="11"/>
</dbReference>
<reference evidence="12" key="1">
    <citation type="submission" date="2024-04" db="UniProtKB">
        <authorList>
            <consortium name="EnsemblMetazoa"/>
        </authorList>
    </citation>
    <scope>IDENTIFICATION</scope>
    <source>
        <strain evidence="12">EBRO</strain>
    </source>
</reference>
<feature type="domain" description="C2H2-type" evidence="10">
    <location>
        <begin position="328"/>
        <end position="355"/>
    </location>
</feature>
<evidence type="ECO:0000259" key="10">
    <source>
        <dbReference type="PROSITE" id="PS50157"/>
    </source>
</evidence>
<evidence type="ECO:0000256" key="9">
    <source>
        <dbReference type="SAM" id="MobiDB-lite"/>
    </source>
</evidence>
<feature type="domain" description="C2H2-type" evidence="10">
    <location>
        <begin position="629"/>
        <end position="656"/>
    </location>
</feature>
<keyword evidence="4 7" id="KW-0863">Zinc-finger</keyword>
<evidence type="ECO:0008006" key="14">
    <source>
        <dbReference type="Google" id="ProtNLM"/>
    </source>
</evidence>
<keyword evidence="5 8" id="KW-0862">Zinc</keyword>
<feature type="domain" description="C2H2-type" evidence="10">
    <location>
        <begin position="416"/>
        <end position="444"/>
    </location>
</feature>
<dbReference type="Proteomes" id="UP000075880">
    <property type="component" value="Unassembled WGS sequence"/>
</dbReference>
<feature type="domain" description="C2H2-type" evidence="10">
    <location>
        <begin position="601"/>
        <end position="628"/>
    </location>
</feature>
<dbReference type="PANTHER" id="PTHR24376:SF235">
    <property type="entry name" value="C2H2-TYPE DOMAIN-CONTAINING PROTEIN"/>
    <property type="match status" value="1"/>
</dbReference>
<dbReference type="GO" id="GO:0048729">
    <property type="term" value="P:tissue morphogenesis"/>
    <property type="evidence" value="ECO:0007669"/>
    <property type="project" value="UniProtKB-ARBA"/>
</dbReference>
<dbReference type="SMART" id="SM00868">
    <property type="entry name" value="zf-AD"/>
    <property type="match status" value="2"/>
</dbReference>
<evidence type="ECO:0000256" key="1">
    <source>
        <dbReference type="ARBA" id="ARBA00004123"/>
    </source>
</evidence>
<dbReference type="PROSITE" id="PS51915">
    <property type="entry name" value="ZAD"/>
    <property type="match status" value="1"/>
</dbReference>
<feature type="domain" description="ZAD" evidence="11">
    <location>
        <begin position="26"/>
        <end position="101"/>
    </location>
</feature>
<dbReference type="EnsemblMetazoa" id="ENSAATROPT017859">
    <property type="protein sequence ID" value="ENSAATROPP015807"/>
    <property type="gene ID" value="ENSAATROPG014580"/>
</dbReference>
<evidence type="ECO:0000256" key="8">
    <source>
        <dbReference type="PROSITE-ProRule" id="PRU01263"/>
    </source>
</evidence>
<protein>
    <recommendedName>
        <fullName evidence="14">Protein krueppel</fullName>
    </recommendedName>
</protein>
<dbReference type="PANTHER" id="PTHR24376">
    <property type="entry name" value="ZINC FINGER PROTEIN"/>
    <property type="match status" value="1"/>
</dbReference>
<evidence type="ECO:0000256" key="6">
    <source>
        <dbReference type="ARBA" id="ARBA00023242"/>
    </source>
</evidence>
<keyword evidence="3" id="KW-0677">Repeat</keyword>
<dbReference type="InterPro" id="IPR013087">
    <property type="entry name" value="Znf_C2H2_type"/>
</dbReference>
<dbReference type="SMART" id="SM00355">
    <property type="entry name" value="ZnF_C2H2"/>
    <property type="match status" value="14"/>
</dbReference>
<feature type="binding site" evidence="8">
    <location>
        <position position="31"/>
    </location>
    <ligand>
        <name>Zn(2+)</name>
        <dbReference type="ChEBI" id="CHEBI:29105"/>
    </ligand>
</feature>
<dbReference type="Pfam" id="PF13912">
    <property type="entry name" value="zf-C2H2_6"/>
    <property type="match status" value="2"/>
</dbReference>
<keyword evidence="6" id="KW-0539">Nucleus</keyword>
<feature type="domain" description="C2H2-type" evidence="10">
    <location>
        <begin position="660"/>
        <end position="688"/>
    </location>
</feature>
<accession>A0AAG5DWU8</accession>
<evidence type="ECO:0000313" key="12">
    <source>
        <dbReference type="EnsemblMetazoa" id="ENSAATROPP015807"/>
    </source>
</evidence>
<dbReference type="FunFam" id="3.30.160.60:FF:000100">
    <property type="entry name" value="Zinc finger 45-like"/>
    <property type="match status" value="3"/>
</dbReference>
<evidence type="ECO:0000313" key="13">
    <source>
        <dbReference type="Proteomes" id="UP000075880"/>
    </source>
</evidence>
<dbReference type="GO" id="GO:0005634">
    <property type="term" value="C:nucleus"/>
    <property type="evidence" value="ECO:0007669"/>
    <property type="project" value="UniProtKB-SubCell"/>
</dbReference>
<dbReference type="InterPro" id="IPR012934">
    <property type="entry name" value="Znf_AD"/>
</dbReference>
<feature type="domain" description="C2H2-type" evidence="10">
    <location>
        <begin position="573"/>
        <end position="600"/>
    </location>
</feature>
<feature type="domain" description="C2H2-type" evidence="10">
    <location>
        <begin position="262"/>
        <end position="290"/>
    </location>
</feature>
<comment type="subcellular location">
    <subcellularLocation>
        <location evidence="1">Nucleus</location>
    </subcellularLocation>
</comment>
<organism evidence="12 13">
    <name type="scientific">Anopheles atroparvus</name>
    <name type="common">European mosquito</name>
    <dbReference type="NCBI Taxonomy" id="41427"/>
    <lineage>
        <taxon>Eukaryota</taxon>
        <taxon>Metazoa</taxon>
        <taxon>Ecdysozoa</taxon>
        <taxon>Arthropoda</taxon>
        <taxon>Hexapoda</taxon>
        <taxon>Insecta</taxon>
        <taxon>Pterygota</taxon>
        <taxon>Neoptera</taxon>
        <taxon>Endopterygota</taxon>
        <taxon>Diptera</taxon>
        <taxon>Nematocera</taxon>
        <taxon>Culicoidea</taxon>
        <taxon>Culicidae</taxon>
        <taxon>Anophelinae</taxon>
        <taxon>Anopheles</taxon>
    </lineage>
</organism>
<feature type="domain" description="C2H2-type" evidence="10">
    <location>
        <begin position="544"/>
        <end position="571"/>
    </location>
</feature>
<dbReference type="SUPFAM" id="SSF57667">
    <property type="entry name" value="beta-beta-alpha zinc fingers"/>
    <property type="match status" value="8"/>
</dbReference>
<dbReference type="SUPFAM" id="SSF57716">
    <property type="entry name" value="Glucocorticoid receptor-like (DNA-binding domain)"/>
    <property type="match status" value="1"/>
</dbReference>
<dbReference type="InterPro" id="IPR036236">
    <property type="entry name" value="Znf_C2H2_sf"/>
</dbReference>
<dbReference type="FunFam" id="3.30.160.60:FF:000446">
    <property type="entry name" value="Zinc finger protein"/>
    <property type="match status" value="2"/>
</dbReference>
<feature type="region of interest" description="Disordered" evidence="9">
    <location>
        <begin position="230"/>
        <end position="253"/>
    </location>
</feature>
<feature type="domain" description="C2H2-type" evidence="10">
    <location>
        <begin position="516"/>
        <end position="543"/>
    </location>
</feature>
<evidence type="ECO:0000256" key="5">
    <source>
        <dbReference type="ARBA" id="ARBA00022833"/>
    </source>
</evidence>
<evidence type="ECO:0000256" key="2">
    <source>
        <dbReference type="ARBA" id="ARBA00022723"/>
    </source>
</evidence>
<feature type="binding site" evidence="8">
    <location>
        <position position="28"/>
    </location>
    <ligand>
        <name>Zn(2+)</name>
        <dbReference type="ChEBI" id="CHEBI:29105"/>
    </ligand>
</feature>
<dbReference type="GO" id="GO:0008270">
    <property type="term" value="F:zinc ion binding"/>
    <property type="evidence" value="ECO:0007669"/>
    <property type="project" value="UniProtKB-UniRule"/>
</dbReference>
<keyword evidence="2 8" id="KW-0479">Metal-binding</keyword>
<sequence>MVVRCASGKSALCSTMDILIEPDCYKVCRICMESCEDDFVCVYDEFEDVILCEVIKECAHVEIRKNDALPRNVCRSCAQYMLIAYHTIQKCRESDVRLRSIFKHELNLHCSTKMGGAMPRCAGLQAEDMDPPDYEFLLSDAYDDMLLENGGRILLEDGNRCTFTPPIDKDNRCHDDNTYSGQYHSPQDQPQYRLEAEQEHQQQELIPEQQPLQSFQLDDAELAQAYEQCEPMRDSNGAVDATSYESSETNEDEPVFVPQEQKQCCGCKKFFDSEQSLREHSQAVHLPGVPSIDCPMAAEESLRCAVCYRKFSTLNLLKEHQRSVNRKYTCAQCGKRFMTQANLDTHSKCHKNKEMYKCCGCRMDFEQELDLLVHSQEVHRPERTVNSEKAFECETCYRRYPTRKSLATHKRMIRQFQCQLCGAIFMKQLFLTLHLEQVHHGEAMEQRRRCCGGCREVFLDAAALREHAMRVHKPDGSGGSGTEDGKPFECDVCRKRFSSMFFLLQHQQKVYREKCYPCSICGRTFGRAHDLSNHETTHSSEMPFECGVCGRRFKNKLYLKNHRKLHTSSTKDHACDECGKCFRTKELLKTHLISHSQERKHSCTICPATFKRLQCLKIHMRIHTREKAFECPICRKRYVQSSDLKRHMLIHNPGDEGKPFQCEYCLRRYPRKDYLKVHIRKQHSHKPEANMGPYNSVAGERHEPAISVGDFTDC</sequence>
<feature type="domain" description="C2H2-type" evidence="10">
    <location>
        <begin position="356"/>
        <end position="384"/>
    </location>
</feature>
<feature type="region of interest" description="Disordered" evidence="9">
    <location>
        <begin position="172"/>
        <end position="205"/>
    </location>
</feature>
<feature type="binding site" evidence="8">
    <location>
        <position position="77"/>
    </location>
    <ligand>
        <name>Zn(2+)</name>
        <dbReference type="ChEBI" id="CHEBI:29105"/>
    </ligand>
</feature>
<dbReference type="Pfam" id="PF07776">
    <property type="entry name" value="zf-AD"/>
    <property type="match status" value="1"/>
</dbReference>
<dbReference type="PROSITE" id="PS00028">
    <property type="entry name" value="ZINC_FINGER_C2H2_1"/>
    <property type="match status" value="11"/>
</dbReference>
<evidence type="ECO:0000259" key="11">
    <source>
        <dbReference type="PROSITE" id="PS51915"/>
    </source>
</evidence>
<keyword evidence="13" id="KW-1185">Reference proteome</keyword>
<dbReference type="AlphaFoldDB" id="A0AAG5DWU8"/>